<dbReference type="OrthoDB" id="9805269at2"/>
<comment type="catalytic activity">
    <reaction evidence="10 11">
        <text>L-histidinol + 2 NAD(+) + H2O = L-histidine + 2 NADH + 3 H(+)</text>
        <dbReference type="Rhea" id="RHEA:20641"/>
        <dbReference type="ChEBI" id="CHEBI:15377"/>
        <dbReference type="ChEBI" id="CHEBI:15378"/>
        <dbReference type="ChEBI" id="CHEBI:57540"/>
        <dbReference type="ChEBI" id="CHEBI:57595"/>
        <dbReference type="ChEBI" id="CHEBI:57699"/>
        <dbReference type="ChEBI" id="CHEBI:57945"/>
        <dbReference type="EC" id="1.1.1.23"/>
    </reaction>
</comment>
<dbReference type="GO" id="GO:0004399">
    <property type="term" value="F:histidinol dehydrogenase activity"/>
    <property type="evidence" value="ECO:0007669"/>
    <property type="project" value="UniProtKB-UniRule"/>
</dbReference>
<keyword evidence="20" id="KW-1185">Reference proteome</keyword>
<keyword evidence="6 11" id="KW-0862">Zinc</keyword>
<dbReference type="SUPFAM" id="SSF53720">
    <property type="entry name" value="ALDH-like"/>
    <property type="match status" value="1"/>
</dbReference>
<dbReference type="PANTHER" id="PTHR21256">
    <property type="entry name" value="HISTIDINOL DEHYDROGENASE HDH"/>
    <property type="match status" value="1"/>
</dbReference>
<feature type="binding site" evidence="11 14">
    <location>
        <position position="121"/>
    </location>
    <ligand>
        <name>NAD(+)</name>
        <dbReference type="ChEBI" id="CHEBI:57540"/>
    </ligand>
</feature>
<dbReference type="PIRSF" id="PIRSF000099">
    <property type="entry name" value="Histidinol_dh"/>
    <property type="match status" value="1"/>
</dbReference>
<dbReference type="PRINTS" id="PR00083">
    <property type="entry name" value="HOLDHDRGNASE"/>
</dbReference>
<comment type="similarity">
    <text evidence="2 11 12 17">Belongs to the histidinol dehydrogenase family.</text>
</comment>
<evidence type="ECO:0000256" key="3">
    <source>
        <dbReference type="ARBA" id="ARBA00012965"/>
    </source>
</evidence>
<name>A0A239J5Z6_EKHLU</name>
<evidence type="ECO:0000256" key="6">
    <source>
        <dbReference type="ARBA" id="ARBA00022833"/>
    </source>
</evidence>
<protein>
    <recommendedName>
        <fullName evidence="3 11">Histidinol dehydrogenase</fullName>
        <shortName evidence="11">HDH</shortName>
        <ecNumber evidence="3 11">1.1.1.23</ecNumber>
    </recommendedName>
</protein>
<dbReference type="GO" id="GO:0005829">
    <property type="term" value="C:cytosol"/>
    <property type="evidence" value="ECO:0007669"/>
    <property type="project" value="TreeGrafter"/>
</dbReference>
<accession>A0A239J5Z6</accession>
<dbReference type="AlphaFoldDB" id="A0A239J5Z6"/>
<evidence type="ECO:0000256" key="1">
    <source>
        <dbReference type="ARBA" id="ARBA00004940"/>
    </source>
</evidence>
<feature type="binding site" evidence="11 15">
    <location>
        <position position="443"/>
    </location>
    <ligand>
        <name>substrate</name>
    </ligand>
</feature>
<reference evidence="19 20" key="1">
    <citation type="submission" date="2017-06" db="EMBL/GenBank/DDBJ databases">
        <authorList>
            <person name="Kim H.J."/>
            <person name="Triplett B.A."/>
        </authorList>
    </citation>
    <scope>NUCLEOTIDE SEQUENCE [LARGE SCALE GENOMIC DNA]</scope>
    <source>
        <strain evidence="19 20">DSM 19307</strain>
    </source>
</reference>
<keyword evidence="4 11" id="KW-0028">Amino-acid biosynthesis</keyword>
<feature type="binding site" evidence="11 16">
    <location>
        <position position="443"/>
    </location>
    <ligand>
        <name>Zn(2+)</name>
        <dbReference type="ChEBI" id="CHEBI:29105"/>
    </ligand>
</feature>
<gene>
    <name evidence="11" type="primary">hisD</name>
    <name evidence="19" type="ORF">SAMN05421640_1981</name>
</gene>
<evidence type="ECO:0000256" key="2">
    <source>
        <dbReference type="ARBA" id="ARBA00010178"/>
    </source>
</evidence>
<keyword evidence="5 11" id="KW-0479">Metal-binding</keyword>
<evidence type="ECO:0000256" key="16">
    <source>
        <dbReference type="PIRSR" id="PIRSR000099-4"/>
    </source>
</evidence>
<feature type="binding site" evidence="11 15">
    <location>
        <position position="438"/>
    </location>
    <ligand>
        <name>substrate</name>
    </ligand>
</feature>
<dbReference type="PANTHER" id="PTHR21256:SF2">
    <property type="entry name" value="HISTIDINE BIOSYNTHESIS TRIFUNCTIONAL PROTEIN"/>
    <property type="match status" value="1"/>
</dbReference>
<dbReference type="InterPro" id="IPR016161">
    <property type="entry name" value="Ald_DH/histidinol_DH"/>
</dbReference>
<feature type="active site" description="Proton acceptor" evidence="11 13">
    <location>
        <position position="350"/>
    </location>
</feature>
<organism evidence="19 20">
    <name type="scientific">Ekhidna lutea</name>
    <dbReference type="NCBI Taxonomy" id="447679"/>
    <lineage>
        <taxon>Bacteria</taxon>
        <taxon>Pseudomonadati</taxon>
        <taxon>Bacteroidota</taxon>
        <taxon>Cytophagia</taxon>
        <taxon>Cytophagales</taxon>
        <taxon>Reichenbachiellaceae</taxon>
        <taxon>Ekhidna</taxon>
    </lineage>
</organism>
<feature type="binding site" evidence="11 15">
    <location>
        <position position="351"/>
    </location>
    <ligand>
        <name>substrate</name>
    </ligand>
</feature>
<dbReference type="FunFam" id="3.40.50.1980:FF:000001">
    <property type="entry name" value="Histidinol dehydrogenase"/>
    <property type="match status" value="1"/>
</dbReference>
<evidence type="ECO:0000256" key="18">
    <source>
        <dbReference type="SAM" id="MobiDB-lite"/>
    </source>
</evidence>
<dbReference type="CDD" id="cd06572">
    <property type="entry name" value="Histidinol_dh"/>
    <property type="match status" value="1"/>
</dbReference>
<feature type="binding site" evidence="11 15">
    <location>
        <position position="286"/>
    </location>
    <ligand>
        <name>substrate</name>
    </ligand>
</feature>
<evidence type="ECO:0000256" key="7">
    <source>
        <dbReference type="ARBA" id="ARBA00023002"/>
    </source>
</evidence>
<keyword evidence="7 11" id="KW-0560">Oxidoreductase</keyword>
<evidence type="ECO:0000256" key="12">
    <source>
        <dbReference type="PIRNR" id="PIRNR000099"/>
    </source>
</evidence>
<dbReference type="InterPro" id="IPR012131">
    <property type="entry name" value="Hstdl_DH"/>
</dbReference>
<evidence type="ECO:0000313" key="19">
    <source>
        <dbReference type="EMBL" id="SNT00673.1"/>
    </source>
</evidence>
<sequence>MKTIKYPEPSDWPALCERPTFNFSELEERVGAIMTDVRSNGDKALLRYSKQFDAVELDSVTVDIANQEFKIDPELADAIKMAKSNIEKFHFSQKEEIKVIETMPGVNCWRKSVAIQNVGLYIPGGSAPLFSTLLMLAIPAKIAGCKNIVVCTPPSSGFDANTPPLEKPACRQGRGAEGDFNRKPSKPVEYLNPVIGWTCQLLGIEKIYLTGGAQAVAAMTFGTESIPKVDKIFGPGNQYVTAAKQLAQNFGVAIDMPAGPSEVLVIADDTAYPEFVAADLLSQAEHGPDSQVVLVSNSEKIISEVNEEISKQVNELPRKDIAVKAFENSQSVLVKNLDEAVSFSNEYAPEHLIIATENAEELGEQITIAGSVFLGNWSCESAGDYASGTNHTLPTNGYARNYSGVSLDSFVKKITFQKLSKKGIQNLGPAIEKMAEAEQLQAHKNAVSLRLKKIKKDPETSSG</sequence>
<evidence type="ECO:0000256" key="4">
    <source>
        <dbReference type="ARBA" id="ARBA00022605"/>
    </source>
</evidence>
<feature type="binding site" evidence="11 16">
    <location>
        <position position="283"/>
    </location>
    <ligand>
        <name>Zn(2+)</name>
        <dbReference type="ChEBI" id="CHEBI:29105"/>
    </ligand>
</feature>
<feature type="binding site" evidence="11 15">
    <location>
        <position position="283"/>
    </location>
    <ligand>
        <name>substrate</name>
    </ligand>
</feature>
<feature type="region of interest" description="Disordered" evidence="18">
    <location>
        <begin position="161"/>
        <end position="181"/>
    </location>
</feature>
<feature type="binding site" evidence="11 15">
    <location>
        <position position="384"/>
    </location>
    <ligand>
        <name>substrate</name>
    </ligand>
</feature>
<evidence type="ECO:0000256" key="15">
    <source>
        <dbReference type="PIRSR" id="PIRSR000099-3"/>
    </source>
</evidence>
<feature type="binding site" evidence="11 15">
    <location>
        <position position="261"/>
    </location>
    <ligand>
        <name>substrate</name>
    </ligand>
</feature>
<evidence type="ECO:0000256" key="17">
    <source>
        <dbReference type="RuleBase" id="RU004175"/>
    </source>
</evidence>
<dbReference type="GO" id="GO:0008270">
    <property type="term" value="F:zinc ion binding"/>
    <property type="evidence" value="ECO:0007669"/>
    <property type="project" value="UniProtKB-UniRule"/>
</dbReference>
<feature type="binding site" evidence="11 14">
    <location>
        <position position="237"/>
    </location>
    <ligand>
        <name>NAD(+)</name>
        <dbReference type="ChEBI" id="CHEBI:57540"/>
    </ligand>
</feature>
<comment type="pathway">
    <text evidence="1 11">Amino-acid biosynthesis; L-histidine biosynthesis; L-histidine from 5-phospho-alpha-D-ribose 1-diphosphate: step 9/9.</text>
</comment>
<dbReference type="HAMAP" id="MF_01024">
    <property type="entry name" value="HisD"/>
    <property type="match status" value="1"/>
</dbReference>
<dbReference type="RefSeq" id="WP_089356698.1">
    <property type="nucleotide sequence ID" value="NZ_FZPD01000003.1"/>
</dbReference>
<keyword evidence="8 11" id="KW-0520">NAD</keyword>
<comment type="function">
    <text evidence="11">Catalyzes the sequential NAD-dependent oxidations of L-histidinol to L-histidinaldehyde and then to L-histidine.</text>
</comment>
<dbReference type="EC" id="1.1.1.23" evidence="3 11"/>
<evidence type="ECO:0000256" key="13">
    <source>
        <dbReference type="PIRSR" id="PIRSR000099-1"/>
    </source>
</evidence>
<feature type="binding site" evidence="11 16">
    <location>
        <position position="384"/>
    </location>
    <ligand>
        <name>Zn(2+)</name>
        <dbReference type="ChEBI" id="CHEBI:29105"/>
    </ligand>
</feature>
<dbReference type="Gene3D" id="3.40.50.1980">
    <property type="entry name" value="Nitrogenase molybdenum iron protein domain"/>
    <property type="match status" value="2"/>
</dbReference>
<dbReference type="Gene3D" id="1.20.5.1300">
    <property type="match status" value="1"/>
</dbReference>
<dbReference type="GO" id="GO:0051287">
    <property type="term" value="F:NAD binding"/>
    <property type="evidence" value="ECO:0007669"/>
    <property type="project" value="InterPro"/>
</dbReference>
<dbReference type="PROSITE" id="PS00611">
    <property type="entry name" value="HISOL_DEHYDROGENASE"/>
    <property type="match status" value="1"/>
</dbReference>
<feature type="binding site" evidence="11 16">
    <location>
        <position position="286"/>
    </location>
    <ligand>
        <name>Zn(2+)</name>
        <dbReference type="ChEBI" id="CHEBI:29105"/>
    </ligand>
</feature>
<dbReference type="Pfam" id="PF00815">
    <property type="entry name" value="Histidinol_dh"/>
    <property type="match status" value="2"/>
</dbReference>
<dbReference type="NCBIfam" id="TIGR00069">
    <property type="entry name" value="hisD"/>
    <property type="match status" value="1"/>
</dbReference>
<evidence type="ECO:0000256" key="5">
    <source>
        <dbReference type="ARBA" id="ARBA00022723"/>
    </source>
</evidence>
<feature type="binding site" evidence="11 14">
    <location>
        <position position="214"/>
    </location>
    <ligand>
        <name>NAD(+)</name>
        <dbReference type="ChEBI" id="CHEBI:57540"/>
    </ligand>
</feature>
<dbReference type="UniPathway" id="UPA00031">
    <property type="reaction ID" value="UER00014"/>
</dbReference>
<dbReference type="InterPro" id="IPR001692">
    <property type="entry name" value="Histidinol_DH_CS"/>
</dbReference>
<evidence type="ECO:0000313" key="20">
    <source>
        <dbReference type="Proteomes" id="UP000198393"/>
    </source>
</evidence>
<keyword evidence="9 11" id="KW-0368">Histidine biosynthesis</keyword>
<evidence type="ECO:0000256" key="10">
    <source>
        <dbReference type="ARBA" id="ARBA00049489"/>
    </source>
</evidence>
<dbReference type="GO" id="GO:0000105">
    <property type="term" value="P:L-histidine biosynthetic process"/>
    <property type="evidence" value="ECO:0007669"/>
    <property type="project" value="UniProtKB-UniRule"/>
</dbReference>
<evidence type="ECO:0000256" key="8">
    <source>
        <dbReference type="ARBA" id="ARBA00023027"/>
    </source>
</evidence>
<comment type="cofactor">
    <cofactor evidence="11 16">
        <name>Zn(2+)</name>
        <dbReference type="ChEBI" id="CHEBI:29105"/>
    </cofactor>
    <text evidence="11 16">Binds 1 zinc ion per subunit.</text>
</comment>
<evidence type="ECO:0000256" key="11">
    <source>
        <dbReference type="HAMAP-Rule" id="MF_01024"/>
    </source>
</evidence>
<dbReference type="FunFam" id="1.20.5.1300:FF:000002">
    <property type="entry name" value="Histidinol dehydrogenase, chloroplastic"/>
    <property type="match status" value="1"/>
</dbReference>
<evidence type="ECO:0000256" key="9">
    <source>
        <dbReference type="ARBA" id="ARBA00023102"/>
    </source>
</evidence>
<dbReference type="EMBL" id="FZPD01000003">
    <property type="protein sequence ID" value="SNT00673.1"/>
    <property type="molecule type" value="Genomic_DNA"/>
</dbReference>
<feature type="active site" description="Proton acceptor" evidence="11 13">
    <location>
        <position position="351"/>
    </location>
</feature>
<dbReference type="InterPro" id="IPR022695">
    <property type="entry name" value="Histidinol_DH_monofunct"/>
</dbReference>
<proteinExistence type="inferred from homology"/>
<dbReference type="Proteomes" id="UP000198393">
    <property type="component" value="Unassembled WGS sequence"/>
</dbReference>
<evidence type="ECO:0000256" key="14">
    <source>
        <dbReference type="PIRSR" id="PIRSR000099-2"/>
    </source>
</evidence>